<dbReference type="PaxDb" id="768679-TTX_0476"/>
<reference evidence="2 3" key="1">
    <citation type="journal article" date="2011" name="PLoS ONE">
        <title>The complete genome sequence of Thermoproteus tenax: a physiologically versatile member of the Crenarchaeota.</title>
        <authorList>
            <person name="Siebers B."/>
            <person name="Zaparty M."/>
            <person name="Raddatz G."/>
            <person name="Tjaden B."/>
            <person name="Albers S.V."/>
            <person name="Bell S.D."/>
            <person name="Blombach F."/>
            <person name="Kletzin A."/>
            <person name="Kyrpides N."/>
            <person name="Lanz C."/>
            <person name="Plagens A."/>
            <person name="Rampp M."/>
            <person name="Rosinus A."/>
            <person name="von Jan M."/>
            <person name="Makarova K.S."/>
            <person name="Klenk H.P."/>
            <person name="Schuster S.C."/>
            <person name="Hensel R."/>
        </authorList>
    </citation>
    <scope>NUCLEOTIDE SEQUENCE [LARGE SCALE GENOMIC DNA]</scope>
    <source>
        <strain evidence="3">ATCC 35583 / DSM 2078 / JCM 9277 / NBRC 100435 / Kra 1</strain>
    </source>
</reference>
<accession>G4RNJ9</accession>
<dbReference type="HOGENOM" id="CLU_2230523_0_0_2"/>
<evidence type="ECO:0000256" key="1">
    <source>
        <dbReference type="SAM" id="MobiDB-lite"/>
    </source>
</evidence>
<gene>
    <name evidence="2" type="ordered locus">TTX_0476</name>
</gene>
<dbReference type="KEGG" id="ttn:TTX_0476"/>
<name>G4RNJ9_THETK</name>
<organism evidence="2 3">
    <name type="scientific">Thermoproteus tenax (strain ATCC 35583 / DSM 2078 / JCM 9277 / NBRC 100435 / Kra 1)</name>
    <dbReference type="NCBI Taxonomy" id="768679"/>
    <lineage>
        <taxon>Archaea</taxon>
        <taxon>Thermoproteota</taxon>
        <taxon>Thermoprotei</taxon>
        <taxon>Thermoproteales</taxon>
        <taxon>Thermoproteaceae</taxon>
        <taxon>Thermoproteus</taxon>
    </lineage>
</organism>
<dbReference type="Proteomes" id="UP000002654">
    <property type="component" value="Chromosome"/>
</dbReference>
<dbReference type="AlphaFoldDB" id="G4RNJ9"/>
<protein>
    <submittedName>
        <fullName evidence="2">Uncharacterized protein</fullName>
    </submittedName>
</protein>
<feature type="compositionally biased region" description="Low complexity" evidence="1">
    <location>
        <begin position="83"/>
        <end position="94"/>
    </location>
</feature>
<keyword evidence="3" id="KW-1185">Reference proteome</keyword>
<dbReference type="STRING" id="768679.TTX_0476"/>
<evidence type="ECO:0000313" key="2">
    <source>
        <dbReference type="EMBL" id="CCC81143.1"/>
    </source>
</evidence>
<feature type="region of interest" description="Disordered" evidence="1">
    <location>
        <begin position="83"/>
        <end position="105"/>
    </location>
</feature>
<sequence>MALVEGALPIYIGGELKNLYILYGGERRRRQRPRALAVVVPAKTAWGFALKLSVRCTPPSPALLGVGLSPLFKAEWAGRARAAEGASESAGPSALPVRASGGGRA</sequence>
<dbReference type="EMBL" id="FN869859">
    <property type="protein sequence ID" value="CCC81143.1"/>
    <property type="molecule type" value="Genomic_DNA"/>
</dbReference>
<evidence type="ECO:0000313" key="3">
    <source>
        <dbReference type="Proteomes" id="UP000002654"/>
    </source>
</evidence>
<proteinExistence type="predicted"/>